<reference evidence="2" key="1">
    <citation type="submission" date="2016-06" db="EMBL/GenBank/DDBJ databases">
        <title>Parallel loss of symbiosis genes in relatives of nitrogen-fixing non-legume Parasponia.</title>
        <authorList>
            <person name="Van Velzen R."/>
            <person name="Holmer R."/>
            <person name="Bu F."/>
            <person name="Rutten L."/>
            <person name="Van Zeijl A."/>
            <person name="Liu W."/>
            <person name="Santuari L."/>
            <person name="Cao Q."/>
            <person name="Sharma T."/>
            <person name="Shen D."/>
            <person name="Roswanjaya Y."/>
            <person name="Wardhani T."/>
            <person name="Kalhor M.S."/>
            <person name="Jansen J."/>
            <person name="Van den Hoogen J."/>
            <person name="Gungor B."/>
            <person name="Hartog M."/>
            <person name="Hontelez J."/>
            <person name="Verver J."/>
            <person name="Yang W.-C."/>
            <person name="Schijlen E."/>
            <person name="Repin R."/>
            <person name="Schilthuizen M."/>
            <person name="Schranz E."/>
            <person name="Heidstra R."/>
            <person name="Miyata K."/>
            <person name="Fedorova E."/>
            <person name="Kohlen W."/>
            <person name="Bisseling T."/>
            <person name="Smit S."/>
            <person name="Geurts R."/>
        </authorList>
    </citation>
    <scope>NUCLEOTIDE SEQUENCE [LARGE SCALE GENOMIC DNA]</scope>
    <source>
        <strain evidence="2">cv. WU1-14</strain>
    </source>
</reference>
<protein>
    <submittedName>
        <fullName evidence="1">Uncharacterized protein</fullName>
    </submittedName>
</protein>
<comment type="caution">
    <text evidence="1">The sequence shown here is derived from an EMBL/GenBank/DDBJ whole genome shotgun (WGS) entry which is preliminary data.</text>
</comment>
<dbReference type="Proteomes" id="UP000237105">
    <property type="component" value="Unassembled WGS sequence"/>
</dbReference>
<evidence type="ECO:0000313" key="2">
    <source>
        <dbReference type="Proteomes" id="UP000237105"/>
    </source>
</evidence>
<sequence length="77" mass="9120">MLYRATAPRQSRRWHYITEHWCCGATKPWNNIVVSQRGKMTQCRCAMALCTWRCGAFPWHYGARFLELLALQHSNFT</sequence>
<accession>A0A2P5A5Y9</accession>
<organism evidence="1 2">
    <name type="scientific">Parasponia andersonii</name>
    <name type="common">Sponia andersonii</name>
    <dbReference type="NCBI Taxonomy" id="3476"/>
    <lineage>
        <taxon>Eukaryota</taxon>
        <taxon>Viridiplantae</taxon>
        <taxon>Streptophyta</taxon>
        <taxon>Embryophyta</taxon>
        <taxon>Tracheophyta</taxon>
        <taxon>Spermatophyta</taxon>
        <taxon>Magnoliopsida</taxon>
        <taxon>eudicotyledons</taxon>
        <taxon>Gunneridae</taxon>
        <taxon>Pentapetalae</taxon>
        <taxon>rosids</taxon>
        <taxon>fabids</taxon>
        <taxon>Rosales</taxon>
        <taxon>Cannabaceae</taxon>
        <taxon>Parasponia</taxon>
    </lineage>
</organism>
<dbReference type="AlphaFoldDB" id="A0A2P5A5Y9"/>
<name>A0A2P5A5Y9_PARAD</name>
<gene>
    <name evidence="1" type="ORF">PanWU01x14_365690</name>
</gene>
<proteinExistence type="predicted"/>
<keyword evidence="2" id="KW-1185">Reference proteome</keyword>
<evidence type="ECO:0000313" key="1">
    <source>
        <dbReference type="EMBL" id="PON31929.1"/>
    </source>
</evidence>
<dbReference type="EMBL" id="JXTB01000897">
    <property type="protein sequence ID" value="PON31929.1"/>
    <property type="molecule type" value="Genomic_DNA"/>
</dbReference>